<gene>
    <name evidence="7" type="ORF">EXU32_01440</name>
</gene>
<dbReference type="PANTHER" id="PTHR43761:SF1">
    <property type="entry name" value="D-ISOMER SPECIFIC 2-HYDROXYACID DEHYDROGENASE CATALYTIC DOMAIN-CONTAINING PROTEIN-RELATED"/>
    <property type="match status" value="1"/>
</dbReference>
<dbReference type="Pfam" id="PF00389">
    <property type="entry name" value="2-Hacid_dh"/>
    <property type="match status" value="1"/>
</dbReference>
<comment type="similarity">
    <text evidence="1 4">Belongs to the D-isomer specific 2-hydroxyacid dehydrogenase family.</text>
</comment>
<dbReference type="GO" id="GO:0051287">
    <property type="term" value="F:NAD binding"/>
    <property type="evidence" value="ECO:0007669"/>
    <property type="project" value="InterPro"/>
</dbReference>
<dbReference type="OrthoDB" id="117809at2"/>
<dbReference type="InterPro" id="IPR029753">
    <property type="entry name" value="D-isomer_DH_CS"/>
</dbReference>
<evidence type="ECO:0000256" key="1">
    <source>
        <dbReference type="ARBA" id="ARBA00005854"/>
    </source>
</evidence>
<evidence type="ECO:0000256" key="4">
    <source>
        <dbReference type="RuleBase" id="RU003719"/>
    </source>
</evidence>
<dbReference type="InterPro" id="IPR036291">
    <property type="entry name" value="NAD(P)-bd_dom_sf"/>
</dbReference>
<dbReference type="KEGG" id="jli:EXU32_01440"/>
<dbReference type="SUPFAM" id="SSF51735">
    <property type="entry name" value="NAD(P)-binding Rossmann-fold domains"/>
    <property type="match status" value="1"/>
</dbReference>
<dbReference type="PROSITE" id="PS00671">
    <property type="entry name" value="D_2_HYDROXYACID_DH_3"/>
    <property type="match status" value="1"/>
</dbReference>
<dbReference type="AlphaFoldDB" id="A0A4P6MTA2"/>
<organism evidence="7 8">
    <name type="scientific">Janibacter limosus</name>
    <dbReference type="NCBI Taxonomy" id="53458"/>
    <lineage>
        <taxon>Bacteria</taxon>
        <taxon>Bacillati</taxon>
        <taxon>Actinomycetota</taxon>
        <taxon>Actinomycetes</taxon>
        <taxon>Micrococcales</taxon>
        <taxon>Intrasporangiaceae</taxon>
        <taxon>Janibacter</taxon>
    </lineage>
</organism>
<dbReference type="EMBL" id="CP036164">
    <property type="protein sequence ID" value="QBF45045.1"/>
    <property type="molecule type" value="Genomic_DNA"/>
</dbReference>
<protein>
    <recommendedName>
        <fullName evidence="9">Hydroxyacid dehydrogenase</fullName>
    </recommendedName>
</protein>
<dbReference type="PANTHER" id="PTHR43761">
    <property type="entry name" value="D-ISOMER SPECIFIC 2-HYDROXYACID DEHYDROGENASE FAMILY PROTEIN (AFU_ORTHOLOGUE AFUA_1G13630)"/>
    <property type="match status" value="1"/>
</dbReference>
<keyword evidence="2 4" id="KW-0560">Oxidoreductase</keyword>
<feature type="domain" description="D-isomer specific 2-hydroxyacid dehydrogenase catalytic" evidence="5">
    <location>
        <begin position="21"/>
        <end position="316"/>
    </location>
</feature>
<evidence type="ECO:0000259" key="6">
    <source>
        <dbReference type="Pfam" id="PF02826"/>
    </source>
</evidence>
<evidence type="ECO:0000256" key="2">
    <source>
        <dbReference type="ARBA" id="ARBA00023002"/>
    </source>
</evidence>
<evidence type="ECO:0000313" key="8">
    <source>
        <dbReference type="Proteomes" id="UP000290408"/>
    </source>
</evidence>
<evidence type="ECO:0008006" key="9">
    <source>
        <dbReference type="Google" id="ProtNLM"/>
    </source>
</evidence>
<accession>A0A4P6MTA2</accession>
<evidence type="ECO:0000256" key="3">
    <source>
        <dbReference type="ARBA" id="ARBA00023027"/>
    </source>
</evidence>
<keyword evidence="3" id="KW-0520">NAD</keyword>
<reference evidence="7 8" key="1">
    <citation type="submission" date="2019-02" db="EMBL/GenBank/DDBJ databases">
        <title>Genomic data mining of an Antarctic deep-sea actinobacterium, Janibacterlimosus P3-3-X1.</title>
        <authorList>
            <person name="Liao L."/>
            <person name="Chen B."/>
        </authorList>
    </citation>
    <scope>NUCLEOTIDE SEQUENCE [LARGE SCALE GENOMIC DNA]</scope>
    <source>
        <strain evidence="7 8">P3-3-X1</strain>
    </source>
</reference>
<evidence type="ECO:0000259" key="5">
    <source>
        <dbReference type="Pfam" id="PF00389"/>
    </source>
</evidence>
<dbReference type="Pfam" id="PF02826">
    <property type="entry name" value="2-Hacid_dh_C"/>
    <property type="match status" value="1"/>
</dbReference>
<dbReference type="SUPFAM" id="SSF52283">
    <property type="entry name" value="Formate/glycerate dehydrogenase catalytic domain-like"/>
    <property type="match status" value="1"/>
</dbReference>
<name>A0A4P6MTA2_9MICO</name>
<feature type="domain" description="D-isomer specific 2-hydroxyacid dehydrogenase NAD-binding" evidence="6">
    <location>
        <begin position="120"/>
        <end position="277"/>
    </location>
</feature>
<dbReference type="InterPro" id="IPR050418">
    <property type="entry name" value="D-iso_2-hydroxyacid_DH_PdxB"/>
</dbReference>
<evidence type="ECO:0000313" key="7">
    <source>
        <dbReference type="EMBL" id="QBF45045.1"/>
    </source>
</evidence>
<sequence length="325" mass="34590">MVGMEDNVVVISRAGERSLPAELVRQVRERAAIDFVVRQHAPGPQETARLLSRATVLATTNVTLPALDDEVLRRLPDLRRVVLLATGHEHVDDELLARHGVDLVTLPAYATTAVAEHALGLVLTLATRAHLANDRSRGLVPTDTSLRGIELGGRTLGIIGVGRIGTHLARISHGIGMQVIGSDIDADACTVAGAAGLEMTSTDQLLTRSDVVAVCASTDRAHSTIVDARRVGLLREGAFLVNVGRPVLVDTGAVVAALRSRRLRGYGVDEVVLDPGGHADLLMEGRALQTGHSAWWRDEALERGATQFGQAILDCLTEVAEERAA</sequence>
<keyword evidence="8" id="KW-1185">Reference proteome</keyword>
<dbReference type="InterPro" id="IPR006140">
    <property type="entry name" value="D-isomer_DH_NAD-bd"/>
</dbReference>
<dbReference type="GO" id="GO:0016616">
    <property type="term" value="F:oxidoreductase activity, acting on the CH-OH group of donors, NAD or NADP as acceptor"/>
    <property type="evidence" value="ECO:0007669"/>
    <property type="project" value="InterPro"/>
</dbReference>
<dbReference type="Proteomes" id="UP000290408">
    <property type="component" value="Chromosome"/>
</dbReference>
<proteinExistence type="inferred from homology"/>
<dbReference type="InterPro" id="IPR006139">
    <property type="entry name" value="D-isomer_2_OHA_DH_cat_dom"/>
</dbReference>
<dbReference type="Gene3D" id="3.40.50.720">
    <property type="entry name" value="NAD(P)-binding Rossmann-like Domain"/>
    <property type="match status" value="2"/>
</dbReference>